<dbReference type="Proteomes" id="UP000070412">
    <property type="component" value="Unassembled WGS sequence"/>
</dbReference>
<evidence type="ECO:0000256" key="2">
    <source>
        <dbReference type="SAM" id="MobiDB-lite"/>
    </source>
</evidence>
<reference evidence="4" key="3">
    <citation type="submission" date="2022-06" db="UniProtKB">
        <authorList>
            <consortium name="EnsemblMetazoa"/>
        </authorList>
    </citation>
    <scope>IDENTIFICATION</scope>
</reference>
<dbReference type="AlphaFoldDB" id="A0A834RB09"/>
<reference evidence="3" key="2">
    <citation type="submission" date="2020-01" db="EMBL/GenBank/DDBJ databases">
        <authorList>
            <person name="Korhonen P.K.K."/>
            <person name="Guangxu M.G."/>
            <person name="Wang T.W."/>
            <person name="Stroehlein A.J.S."/>
            <person name="Young N.D."/>
            <person name="Ang C.-S.A."/>
            <person name="Fernando D.W.F."/>
            <person name="Lu H.L."/>
            <person name="Taylor S.T."/>
            <person name="Ehtesham M.E.M."/>
            <person name="Najaraj S.H.N."/>
            <person name="Harsha G.H.G."/>
            <person name="Madugundu A.M."/>
            <person name="Renuse S.R."/>
            <person name="Holt D.H."/>
            <person name="Pandey A.P."/>
            <person name="Papenfuss A.P."/>
            <person name="Gasser R.B.G."/>
            <person name="Fischer K.F."/>
        </authorList>
    </citation>
    <scope>NUCLEOTIDE SEQUENCE</scope>
    <source>
        <strain evidence="3">SSS_KF_BRIS2020</strain>
    </source>
</reference>
<evidence type="ECO:0000256" key="1">
    <source>
        <dbReference type="PROSITE-ProRule" id="PRU00235"/>
    </source>
</evidence>
<dbReference type="PROSITE" id="PS00626">
    <property type="entry name" value="RCC1_2"/>
    <property type="match status" value="1"/>
</dbReference>
<feature type="compositionally biased region" description="Low complexity" evidence="2">
    <location>
        <begin position="7"/>
        <end position="20"/>
    </location>
</feature>
<dbReference type="InterPro" id="IPR028641">
    <property type="entry name" value="RCC2"/>
</dbReference>
<evidence type="ECO:0000313" key="5">
    <source>
        <dbReference type="Proteomes" id="UP000070412"/>
    </source>
</evidence>
<keyword evidence="5" id="KW-1185">Reference proteome</keyword>
<feature type="repeat" description="RCC1" evidence="1">
    <location>
        <begin position="436"/>
        <end position="490"/>
    </location>
</feature>
<dbReference type="Gene3D" id="2.130.10.30">
    <property type="entry name" value="Regulator of chromosome condensation 1/beta-lactamase-inhibitor protein II"/>
    <property type="match status" value="2"/>
</dbReference>
<protein>
    <submittedName>
        <fullName evidence="3">Protein RCC2 -like protein</fullName>
    </submittedName>
</protein>
<dbReference type="Pfam" id="PF00415">
    <property type="entry name" value="RCC1"/>
    <property type="match status" value="5"/>
</dbReference>
<dbReference type="InterPro" id="IPR009091">
    <property type="entry name" value="RCC1/BLIP-II"/>
</dbReference>
<feature type="repeat" description="RCC1" evidence="1">
    <location>
        <begin position="337"/>
        <end position="390"/>
    </location>
</feature>
<proteinExistence type="predicted"/>
<dbReference type="PANTHER" id="PTHR46207:SF1">
    <property type="entry name" value="PROTEIN RCC2"/>
    <property type="match status" value="1"/>
</dbReference>
<name>A0A834RB09_SARSC</name>
<dbReference type="PROSITE" id="PS50012">
    <property type="entry name" value="RCC1_3"/>
    <property type="match status" value="5"/>
</dbReference>
<accession>A0A834RB09</accession>
<reference evidence="5" key="1">
    <citation type="journal article" date="2020" name="PLoS Negl. Trop. Dis.">
        <title>High-quality nuclear genome for Sarcoptes scabiei-A critical resource for a neglected parasite.</title>
        <authorList>
            <person name="Korhonen P.K."/>
            <person name="Gasser R.B."/>
            <person name="Ma G."/>
            <person name="Wang T."/>
            <person name="Stroehlein A.J."/>
            <person name="Young N.D."/>
            <person name="Ang C.S."/>
            <person name="Fernando D.D."/>
            <person name="Lu H.C."/>
            <person name="Taylor S."/>
            <person name="Reynolds S.L."/>
            <person name="Mofiz E."/>
            <person name="Najaraj S.H."/>
            <person name="Gowda H."/>
            <person name="Madugundu A."/>
            <person name="Renuse S."/>
            <person name="Holt D."/>
            <person name="Pandey A."/>
            <person name="Papenfuss A.T."/>
            <person name="Fischer K."/>
        </authorList>
    </citation>
    <scope>NUCLEOTIDE SEQUENCE [LARGE SCALE GENOMIC DNA]</scope>
</reference>
<dbReference type="GO" id="GO:0016020">
    <property type="term" value="C:membrane"/>
    <property type="evidence" value="ECO:0007669"/>
    <property type="project" value="TreeGrafter"/>
</dbReference>
<evidence type="ECO:0000313" key="4">
    <source>
        <dbReference type="EnsemblMetazoa" id="KAF7493203.1"/>
    </source>
</evidence>
<evidence type="ECO:0000313" key="3">
    <source>
        <dbReference type="EMBL" id="KAF7493203.1"/>
    </source>
</evidence>
<dbReference type="SUPFAM" id="SSF50985">
    <property type="entry name" value="RCC1/BLIP-II"/>
    <property type="match status" value="1"/>
</dbReference>
<organism evidence="3">
    <name type="scientific">Sarcoptes scabiei</name>
    <name type="common">Itch mite</name>
    <name type="synonym">Acarus scabiei</name>
    <dbReference type="NCBI Taxonomy" id="52283"/>
    <lineage>
        <taxon>Eukaryota</taxon>
        <taxon>Metazoa</taxon>
        <taxon>Ecdysozoa</taxon>
        <taxon>Arthropoda</taxon>
        <taxon>Chelicerata</taxon>
        <taxon>Arachnida</taxon>
        <taxon>Acari</taxon>
        <taxon>Acariformes</taxon>
        <taxon>Sarcoptiformes</taxon>
        <taxon>Astigmata</taxon>
        <taxon>Psoroptidia</taxon>
        <taxon>Sarcoptoidea</taxon>
        <taxon>Sarcoptidae</taxon>
        <taxon>Sarcoptinae</taxon>
        <taxon>Sarcoptes</taxon>
    </lineage>
</organism>
<feature type="repeat" description="RCC1" evidence="1">
    <location>
        <begin position="157"/>
        <end position="208"/>
    </location>
</feature>
<dbReference type="PANTHER" id="PTHR46207">
    <property type="entry name" value="PROTEIN RCC2"/>
    <property type="match status" value="1"/>
</dbReference>
<dbReference type="EnsemblMetazoa" id="SSS_637s_mrna">
    <property type="protein sequence ID" value="KAF7493203.1"/>
    <property type="gene ID" value="SSS_637"/>
</dbReference>
<dbReference type="EMBL" id="WVUK01000056">
    <property type="protein sequence ID" value="KAF7493203.1"/>
    <property type="molecule type" value="Genomic_DNA"/>
</dbReference>
<sequence>MGRSPVTPSTSSATLTIATAPPTPLLIRRMSQLLGMAPKRRAKPEQTASKKSRTSLSSDSEEEFESQSVKTSNGNEIDVPESSDQFPKADDIIGRLLVCGGTNWDLIGRKELPKQAKNAENVSNGRNLWGPHQTPYNVSLAVSGCTACHSLIVTDDGKVLTWGRNDRGQLGHGDTVRRDEPTIVEALKDYQIVGGAVGRGHTLFLTSKGTVFACGDNKMGQLGVGSQLQTILAPTRVAHKGKPIVKVACGAEFSLIVDCAGHLFSFGFPQYGQLGHNTEAKYFASGNKLAYKCEYSPRKVMLFIEKNRDGHTTPVEDVKIVDIACGINHSLAIDDKKRCYSWGFGGYGRLGHSETKDEMMPRLIKTFDSLNRGVKGIWCGGTFSMAVDVHNLLYFWGLSKTSGEATMYPKNVQDLNGWNIRSIGCANRSIVVAADDSVISWGPSPTYGELGYGENKSKSSTIPQEVKPLEGIYIHKVSTGYGHTLMIARNQSEQEKKLIDNLPKWP</sequence>
<dbReference type="GO" id="GO:0031267">
    <property type="term" value="F:small GTPase binding"/>
    <property type="evidence" value="ECO:0007669"/>
    <property type="project" value="TreeGrafter"/>
</dbReference>
<dbReference type="OrthoDB" id="297375at2759"/>
<feature type="region of interest" description="Disordered" evidence="2">
    <location>
        <begin position="1"/>
        <end position="85"/>
    </location>
</feature>
<dbReference type="InterPro" id="IPR000408">
    <property type="entry name" value="Reg_chr_condens"/>
</dbReference>
<dbReference type="PRINTS" id="PR00633">
    <property type="entry name" value="RCCNDNSATION"/>
</dbReference>
<feature type="repeat" description="RCC1" evidence="1">
    <location>
        <begin position="209"/>
        <end position="260"/>
    </location>
</feature>
<gene>
    <name evidence="3" type="primary">SSS_637g</name>
    <name evidence="3" type="ORF">SSS_637</name>
</gene>
<feature type="repeat" description="RCC1" evidence="1">
    <location>
        <begin position="261"/>
        <end position="336"/>
    </location>
</feature>